<keyword evidence="5" id="KW-0256">Endoplasmic reticulum</keyword>
<dbReference type="SUPFAM" id="SSF48264">
    <property type="entry name" value="Cytochrome P450"/>
    <property type="match status" value="1"/>
</dbReference>
<proteinExistence type="inferred from homology"/>
<dbReference type="GO" id="GO:0016705">
    <property type="term" value="F:oxidoreductase activity, acting on paired donors, with incorporation or reduction of molecular oxygen"/>
    <property type="evidence" value="ECO:0007669"/>
    <property type="project" value="InterPro"/>
</dbReference>
<comment type="caution">
    <text evidence="9">The sequence shown here is derived from an EMBL/GenBank/DDBJ whole genome shotgun (WGS) entry which is preliminary data.</text>
</comment>
<dbReference type="GO" id="GO:0004497">
    <property type="term" value="F:monooxygenase activity"/>
    <property type="evidence" value="ECO:0007669"/>
    <property type="project" value="UniProtKB-KW"/>
</dbReference>
<evidence type="ECO:0000256" key="3">
    <source>
        <dbReference type="ARBA" id="ARBA00010617"/>
    </source>
</evidence>
<dbReference type="GO" id="GO:0005789">
    <property type="term" value="C:endoplasmic reticulum membrane"/>
    <property type="evidence" value="ECO:0007669"/>
    <property type="project" value="UniProtKB-SubCell"/>
</dbReference>
<dbReference type="InterPro" id="IPR036396">
    <property type="entry name" value="Cyt_P450_sf"/>
</dbReference>
<evidence type="ECO:0000313" key="10">
    <source>
        <dbReference type="Proteomes" id="UP000324222"/>
    </source>
</evidence>
<gene>
    <name evidence="9" type="primary">CYP4C1_0</name>
    <name evidence="9" type="ORF">E2C01_048529</name>
</gene>
<dbReference type="Gene3D" id="1.10.630.10">
    <property type="entry name" value="Cytochrome P450"/>
    <property type="match status" value="1"/>
</dbReference>
<dbReference type="OrthoDB" id="1470350at2759"/>
<evidence type="ECO:0000256" key="4">
    <source>
        <dbReference type="ARBA" id="ARBA00022617"/>
    </source>
</evidence>
<keyword evidence="7" id="KW-0503">Monooxygenase</keyword>
<comment type="cofactor">
    <cofactor evidence="1">
        <name>heme</name>
        <dbReference type="ChEBI" id="CHEBI:30413"/>
    </cofactor>
</comment>
<dbReference type="InterPro" id="IPR050196">
    <property type="entry name" value="Cytochrome_P450_Monoox"/>
</dbReference>
<dbReference type="PANTHER" id="PTHR24291:SF189">
    <property type="entry name" value="CYTOCHROME P450 4C3-RELATED"/>
    <property type="match status" value="1"/>
</dbReference>
<comment type="subcellular location">
    <subcellularLocation>
        <location evidence="2">Endoplasmic reticulum membrane</location>
    </subcellularLocation>
</comment>
<dbReference type="GO" id="GO:0020037">
    <property type="term" value="F:heme binding"/>
    <property type="evidence" value="ECO:0007669"/>
    <property type="project" value="InterPro"/>
</dbReference>
<reference evidence="9 10" key="1">
    <citation type="submission" date="2019-05" db="EMBL/GenBank/DDBJ databases">
        <title>Another draft genome of Portunus trituberculatus and its Hox gene families provides insights of decapod evolution.</title>
        <authorList>
            <person name="Jeong J.-H."/>
            <person name="Song I."/>
            <person name="Kim S."/>
            <person name="Choi T."/>
            <person name="Kim D."/>
            <person name="Ryu S."/>
            <person name="Kim W."/>
        </authorList>
    </citation>
    <scope>NUCLEOTIDE SEQUENCE [LARGE SCALE GENOMIC DNA]</scope>
    <source>
        <tissue evidence="9">Muscle</tissue>
    </source>
</reference>
<keyword evidence="4" id="KW-0349">Heme</keyword>
<evidence type="ECO:0000256" key="1">
    <source>
        <dbReference type="ARBA" id="ARBA00001971"/>
    </source>
</evidence>
<evidence type="ECO:0000256" key="6">
    <source>
        <dbReference type="ARBA" id="ARBA00023004"/>
    </source>
</evidence>
<dbReference type="GO" id="GO:0005506">
    <property type="term" value="F:iron ion binding"/>
    <property type="evidence" value="ECO:0007669"/>
    <property type="project" value="InterPro"/>
</dbReference>
<keyword evidence="4" id="KW-0479">Metal-binding</keyword>
<dbReference type="EMBL" id="VSRR010012490">
    <property type="protein sequence ID" value="MPC54606.1"/>
    <property type="molecule type" value="Genomic_DNA"/>
</dbReference>
<comment type="similarity">
    <text evidence="3">Belongs to the cytochrome P450 family.</text>
</comment>
<evidence type="ECO:0000313" key="9">
    <source>
        <dbReference type="EMBL" id="MPC54606.1"/>
    </source>
</evidence>
<keyword evidence="7" id="KW-0560">Oxidoreductase</keyword>
<evidence type="ECO:0000256" key="2">
    <source>
        <dbReference type="ARBA" id="ARBA00004586"/>
    </source>
</evidence>
<keyword evidence="8" id="KW-0472">Membrane</keyword>
<dbReference type="Proteomes" id="UP000324222">
    <property type="component" value="Unassembled WGS sequence"/>
</dbReference>
<evidence type="ECO:0000256" key="8">
    <source>
        <dbReference type="ARBA" id="ARBA00023136"/>
    </source>
</evidence>
<sequence>MGEVVRLWLGPYPVVVLTSARAFEALLSSQKHLDKSSDYDFLLPWLGTGLLTSTGSKWHSRRKLLTPAFHFSILDNFVDVFSRQSSKMVNKLTDKANGEAFDIFPFITLCTLDIICEAAMGRCVNAQDREDSEYVRSVKKINYLIQRRTAIVWQRPDFMFRLLGLKKEQDTCLAVLHNFTRDVIRERQKLHREAKAREQQQECSEEEKLLGKGKRRLAFLDLLLEASEDGKVLSDEDIREEVDTIMFRGHDTTSSGINWALYLMGRHPEEQTRVQEELDSIFGDSDRPITMDDLRQMKYTENCIKESLRLLPSVPFIGRMLKEDIVISETRNTFVSCLIKIMHYWDI</sequence>
<dbReference type="Pfam" id="PF00067">
    <property type="entry name" value="p450"/>
    <property type="match status" value="1"/>
</dbReference>
<dbReference type="PANTHER" id="PTHR24291">
    <property type="entry name" value="CYTOCHROME P450 FAMILY 4"/>
    <property type="match status" value="1"/>
</dbReference>
<accession>A0A5B7GAT6</accession>
<dbReference type="InterPro" id="IPR002401">
    <property type="entry name" value="Cyt_P450_E_grp-I"/>
</dbReference>
<keyword evidence="10" id="KW-1185">Reference proteome</keyword>
<protein>
    <submittedName>
        <fullName evidence="9">Cytochrome P450 4C1</fullName>
    </submittedName>
</protein>
<organism evidence="9 10">
    <name type="scientific">Portunus trituberculatus</name>
    <name type="common">Swimming crab</name>
    <name type="synonym">Neptunus trituberculatus</name>
    <dbReference type="NCBI Taxonomy" id="210409"/>
    <lineage>
        <taxon>Eukaryota</taxon>
        <taxon>Metazoa</taxon>
        <taxon>Ecdysozoa</taxon>
        <taxon>Arthropoda</taxon>
        <taxon>Crustacea</taxon>
        <taxon>Multicrustacea</taxon>
        <taxon>Malacostraca</taxon>
        <taxon>Eumalacostraca</taxon>
        <taxon>Eucarida</taxon>
        <taxon>Decapoda</taxon>
        <taxon>Pleocyemata</taxon>
        <taxon>Brachyura</taxon>
        <taxon>Eubrachyura</taxon>
        <taxon>Portunoidea</taxon>
        <taxon>Portunidae</taxon>
        <taxon>Portuninae</taxon>
        <taxon>Portunus</taxon>
    </lineage>
</organism>
<keyword evidence="6" id="KW-0408">Iron</keyword>
<dbReference type="InterPro" id="IPR001128">
    <property type="entry name" value="Cyt_P450"/>
</dbReference>
<evidence type="ECO:0000256" key="5">
    <source>
        <dbReference type="ARBA" id="ARBA00022824"/>
    </source>
</evidence>
<dbReference type="AlphaFoldDB" id="A0A5B7GAT6"/>
<dbReference type="PRINTS" id="PR00463">
    <property type="entry name" value="EP450I"/>
</dbReference>
<name>A0A5B7GAT6_PORTR</name>
<evidence type="ECO:0000256" key="7">
    <source>
        <dbReference type="ARBA" id="ARBA00023033"/>
    </source>
</evidence>